<organism evidence="4 5">
    <name type="scientific">Paramarasmius palmivorus</name>
    <dbReference type="NCBI Taxonomy" id="297713"/>
    <lineage>
        <taxon>Eukaryota</taxon>
        <taxon>Fungi</taxon>
        <taxon>Dikarya</taxon>
        <taxon>Basidiomycota</taxon>
        <taxon>Agaricomycotina</taxon>
        <taxon>Agaricomycetes</taxon>
        <taxon>Agaricomycetidae</taxon>
        <taxon>Agaricales</taxon>
        <taxon>Marasmiineae</taxon>
        <taxon>Marasmiaceae</taxon>
        <taxon>Paramarasmius</taxon>
    </lineage>
</organism>
<dbReference type="SUPFAM" id="SSF48208">
    <property type="entry name" value="Six-hairpin glycosidases"/>
    <property type="match status" value="1"/>
</dbReference>
<protein>
    <recommendedName>
        <fullName evidence="6">Glycoside hydrolase family 76 protein</fullName>
    </recommendedName>
</protein>
<dbReference type="EMBL" id="JAYKXP010000103">
    <property type="protein sequence ID" value="KAK7026526.1"/>
    <property type="molecule type" value="Genomic_DNA"/>
</dbReference>
<comment type="caution">
    <text evidence="4">The sequence shown here is derived from an EMBL/GenBank/DDBJ whole genome shotgun (WGS) entry which is preliminary data.</text>
</comment>
<evidence type="ECO:0008006" key="6">
    <source>
        <dbReference type="Google" id="ProtNLM"/>
    </source>
</evidence>
<keyword evidence="5" id="KW-1185">Reference proteome</keyword>
<feature type="region of interest" description="Disordered" evidence="1">
    <location>
        <begin position="375"/>
        <end position="395"/>
    </location>
</feature>
<evidence type="ECO:0000256" key="1">
    <source>
        <dbReference type="SAM" id="MobiDB-lite"/>
    </source>
</evidence>
<evidence type="ECO:0000313" key="4">
    <source>
        <dbReference type="EMBL" id="KAK7026526.1"/>
    </source>
</evidence>
<dbReference type="AlphaFoldDB" id="A0AAW0BJP8"/>
<feature type="transmembrane region" description="Helical" evidence="2">
    <location>
        <begin position="399"/>
        <end position="425"/>
    </location>
</feature>
<gene>
    <name evidence="4" type="ORF">VNI00_015607</name>
</gene>
<accession>A0AAW0BJP8</accession>
<sequence>MLLYFIILYLTGFGLGVTIPSETPTGWENTTITISLAERISLASDAIELAFVKIPAPNPKGMTESALYSEMADFDILTNKTQFRDRLLSILGETNDDNDPFLSDKSYCYAALRAYTAYKNPLFLQRAGLAWDWASRYTLNDDENQNISRNFSIPQQCFNRDLNGGTFNKADGVNDSILGKSTLWSLLVSSIFADVNRSNQTYLDSAQRAFSFIQNQLITNDFIVQDGIDVKSCNITNHTVPGNPGLTIEGATTLSLLQPADSAVNDSLTKLVSSAILNPEWHSVTGVLKSGGGSYADNQAAGSMVRALSVWYSTASATALKNVVEGYISVQYNTVIGKAKDPQSGPPSDNYKFNAQASAITVLLAGIRLNSTETLTTNTTDSNDPPNSTPLPSPPAKKLAVGAIIGAVLGSVFGVIGLGTVFWYLRRRRAGVQADLQPDPFSVESHAQVTVDRSQESRARDEDMVQLRGAMNQIITLLNQRTDSSYSSQTSVDDSPPRYSERKS</sequence>
<feature type="compositionally biased region" description="Basic and acidic residues" evidence="1">
    <location>
        <begin position="495"/>
        <end position="504"/>
    </location>
</feature>
<feature type="compositionally biased region" description="Low complexity" evidence="1">
    <location>
        <begin position="483"/>
        <end position="494"/>
    </location>
</feature>
<keyword evidence="2" id="KW-1133">Transmembrane helix</keyword>
<dbReference type="GO" id="GO:0005975">
    <property type="term" value="P:carbohydrate metabolic process"/>
    <property type="evidence" value="ECO:0007669"/>
    <property type="project" value="InterPro"/>
</dbReference>
<name>A0AAW0BJP8_9AGAR</name>
<evidence type="ECO:0000313" key="5">
    <source>
        <dbReference type="Proteomes" id="UP001383192"/>
    </source>
</evidence>
<feature type="chain" id="PRO_5043922979" description="Glycoside hydrolase family 76 protein" evidence="3">
    <location>
        <begin position="17"/>
        <end position="504"/>
    </location>
</feature>
<feature type="region of interest" description="Disordered" evidence="1">
    <location>
        <begin position="480"/>
        <end position="504"/>
    </location>
</feature>
<dbReference type="Proteomes" id="UP001383192">
    <property type="component" value="Unassembled WGS sequence"/>
</dbReference>
<evidence type="ECO:0000256" key="2">
    <source>
        <dbReference type="SAM" id="Phobius"/>
    </source>
</evidence>
<dbReference type="Gene3D" id="1.50.10.20">
    <property type="match status" value="1"/>
</dbReference>
<reference evidence="4 5" key="1">
    <citation type="submission" date="2024-01" db="EMBL/GenBank/DDBJ databases">
        <title>A draft genome for a cacao thread blight-causing isolate of Paramarasmius palmivorus.</title>
        <authorList>
            <person name="Baruah I.K."/>
            <person name="Bukari Y."/>
            <person name="Amoako-Attah I."/>
            <person name="Meinhardt L.W."/>
            <person name="Bailey B.A."/>
            <person name="Cohen S.P."/>
        </authorList>
    </citation>
    <scope>NUCLEOTIDE SEQUENCE [LARGE SCALE GENOMIC DNA]</scope>
    <source>
        <strain evidence="4 5">GH-12</strain>
    </source>
</reference>
<feature type="signal peptide" evidence="3">
    <location>
        <begin position="1"/>
        <end position="16"/>
    </location>
</feature>
<dbReference type="InterPro" id="IPR008928">
    <property type="entry name" value="6-hairpin_glycosidase_sf"/>
</dbReference>
<keyword evidence="2" id="KW-0812">Transmembrane</keyword>
<proteinExistence type="predicted"/>
<evidence type="ECO:0000256" key="3">
    <source>
        <dbReference type="SAM" id="SignalP"/>
    </source>
</evidence>
<keyword evidence="3" id="KW-0732">Signal</keyword>
<keyword evidence="2" id="KW-0472">Membrane</keyword>
<feature type="compositionally biased region" description="Low complexity" evidence="1">
    <location>
        <begin position="375"/>
        <end position="386"/>
    </location>
</feature>